<gene>
    <name evidence="7" type="ORF">IOQ59_16820</name>
</gene>
<dbReference type="PANTHER" id="PTHR30293">
    <property type="entry name" value="TRANSCRIPTIONAL REGULATORY PROTEIN NAC-RELATED"/>
    <property type="match status" value="1"/>
</dbReference>
<keyword evidence="8" id="KW-1185">Reference proteome</keyword>
<evidence type="ECO:0000256" key="5">
    <source>
        <dbReference type="ARBA" id="ARBA00023163"/>
    </source>
</evidence>
<evidence type="ECO:0000256" key="3">
    <source>
        <dbReference type="ARBA" id="ARBA00023125"/>
    </source>
</evidence>
<protein>
    <submittedName>
        <fullName evidence="7">LysR family transcriptional regulator</fullName>
    </submittedName>
</protein>
<dbReference type="PANTHER" id="PTHR30293:SF0">
    <property type="entry name" value="NITROGEN ASSIMILATION REGULATORY PROTEIN NAC"/>
    <property type="match status" value="1"/>
</dbReference>
<comment type="caution">
    <text evidence="7">The sequence shown here is derived from an EMBL/GenBank/DDBJ whole genome shotgun (WGS) entry which is preliminary data.</text>
</comment>
<dbReference type="Gene3D" id="1.10.10.10">
    <property type="entry name" value="Winged helix-like DNA-binding domain superfamily/Winged helix DNA-binding domain"/>
    <property type="match status" value="1"/>
</dbReference>
<dbReference type="Proteomes" id="UP000640333">
    <property type="component" value="Unassembled WGS sequence"/>
</dbReference>
<keyword evidence="5" id="KW-0804">Transcription</keyword>
<reference evidence="7" key="1">
    <citation type="submission" date="2020-10" db="EMBL/GenBank/DDBJ databases">
        <title>Bacterium isolated from coastal waters sediment.</title>
        <authorList>
            <person name="Chen R.-J."/>
            <person name="Lu D.-C."/>
            <person name="Zhu K.-L."/>
            <person name="Du Z.-J."/>
        </authorList>
    </citation>
    <scope>NUCLEOTIDE SEQUENCE</scope>
    <source>
        <strain evidence="7">N1Y112</strain>
    </source>
</reference>
<feature type="domain" description="HTH lysR-type" evidence="6">
    <location>
        <begin position="1"/>
        <end position="58"/>
    </location>
</feature>
<keyword evidence="2" id="KW-0805">Transcription regulation</keyword>
<dbReference type="PRINTS" id="PR00039">
    <property type="entry name" value="HTHLYSR"/>
</dbReference>
<dbReference type="Pfam" id="PF00126">
    <property type="entry name" value="HTH_1"/>
    <property type="match status" value="1"/>
</dbReference>
<evidence type="ECO:0000256" key="1">
    <source>
        <dbReference type="ARBA" id="ARBA00009437"/>
    </source>
</evidence>
<dbReference type="GO" id="GO:2000142">
    <property type="term" value="P:regulation of DNA-templated transcription initiation"/>
    <property type="evidence" value="ECO:0007669"/>
    <property type="project" value="TreeGrafter"/>
</dbReference>
<sequence>MNLRQLKYFISIVEEGSFLKAAKVLCIAQPALSQHIANLEDELGTQLLIRTPRGVTATPAGEVLFQHAQKISSQLKQAQDDVRMEANSPKGDVAVVLPPMLSIHIAPRLVKLVDENYPDIQLRATEARSLKSLAMVESGRADLGVIAGQMPSKTVHTHLLYEEPLFFVERYPDDGNPKDINDTISFRELSRRPLAVSQKSHAVRAMLEEISAKKNMPLKIKLETESTRLIMSFAASGVANAVMPWPSIYNIWEQKMITARKISRPDMLRQVCVAWPKNYPLNTASIIVKDMIVQIIEDLYKEGVIAGEWLGTTQSELTAK</sequence>
<accession>A0A8J7FWL7</accession>
<dbReference type="InterPro" id="IPR036388">
    <property type="entry name" value="WH-like_DNA-bd_sf"/>
</dbReference>
<dbReference type="Pfam" id="PF03466">
    <property type="entry name" value="LysR_substrate"/>
    <property type="match status" value="1"/>
</dbReference>
<dbReference type="FunFam" id="1.10.10.10:FF:000001">
    <property type="entry name" value="LysR family transcriptional regulator"/>
    <property type="match status" value="1"/>
</dbReference>
<evidence type="ECO:0000256" key="2">
    <source>
        <dbReference type="ARBA" id="ARBA00023015"/>
    </source>
</evidence>
<keyword evidence="4" id="KW-0010">Activator</keyword>
<organism evidence="7 8">
    <name type="scientific">Pontibacterium sinense</name>
    <dbReference type="NCBI Taxonomy" id="2781979"/>
    <lineage>
        <taxon>Bacteria</taxon>
        <taxon>Pseudomonadati</taxon>
        <taxon>Pseudomonadota</taxon>
        <taxon>Gammaproteobacteria</taxon>
        <taxon>Oceanospirillales</taxon>
        <taxon>Oceanospirillaceae</taxon>
        <taxon>Pontibacterium</taxon>
    </lineage>
</organism>
<dbReference type="SUPFAM" id="SSF46785">
    <property type="entry name" value="Winged helix' DNA-binding domain"/>
    <property type="match status" value="1"/>
</dbReference>
<dbReference type="Gene3D" id="3.40.190.10">
    <property type="entry name" value="Periplasmic binding protein-like II"/>
    <property type="match status" value="2"/>
</dbReference>
<name>A0A8J7FWL7_9GAMM</name>
<dbReference type="PROSITE" id="PS50931">
    <property type="entry name" value="HTH_LYSR"/>
    <property type="match status" value="1"/>
</dbReference>
<dbReference type="SUPFAM" id="SSF53850">
    <property type="entry name" value="Periplasmic binding protein-like II"/>
    <property type="match status" value="1"/>
</dbReference>
<dbReference type="InterPro" id="IPR036390">
    <property type="entry name" value="WH_DNA-bd_sf"/>
</dbReference>
<dbReference type="InterPro" id="IPR000847">
    <property type="entry name" value="LysR_HTH_N"/>
</dbReference>
<evidence type="ECO:0000313" key="8">
    <source>
        <dbReference type="Proteomes" id="UP000640333"/>
    </source>
</evidence>
<dbReference type="AlphaFoldDB" id="A0A8J7FWL7"/>
<keyword evidence="3" id="KW-0238">DNA-binding</keyword>
<dbReference type="GO" id="GO:0003677">
    <property type="term" value="F:DNA binding"/>
    <property type="evidence" value="ECO:0007669"/>
    <property type="project" value="UniProtKB-KW"/>
</dbReference>
<proteinExistence type="inferred from homology"/>
<dbReference type="InterPro" id="IPR005119">
    <property type="entry name" value="LysR_subst-bd"/>
</dbReference>
<dbReference type="RefSeq" id="WP_193954622.1">
    <property type="nucleotide sequence ID" value="NZ_JADEYS010000020.1"/>
</dbReference>
<dbReference type="GO" id="GO:0003700">
    <property type="term" value="F:DNA-binding transcription factor activity"/>
    <property type="evidence" value="ECO:0007669"/>
    <property type="project" value="InterPro"/>
</dbReference>
<comment type="similarity">
    <text evidence="1">Belongs to the LysR transcriptional regulatory family.</text>
</comment>
<dbReference type="EMBL" id="JADEYS010000020">
    <property type="protein sequence ID" value="MBE9398925.1"/>
    <property type="molecule type" value="Genomic_DNA"/>
</dbReference>
<evidence type="ECO:0000256" key="4">
    <source>
        <dbReference type="ARBA" id="ARBA00023159"/>
    </source>
</evidence>
<evidence type="ECO:0000313" key="7">
    <source>
        <dbReference type="EMBL" id="MBE9398925.1"/>
    </source>
</evidence>
<evidence type="ECO:0000259" key="6">
    <source>
        <dbReference type="PROSITE" id="PS50931"/>
    </source>
</evidence>